<accession>A0A8J3HRD5</accession>
<keyword evidence="2" id="KW-1185">Reference proteome</keyword>
<proteinExistence type="predicted"/>
<evidence type="ECO:0000313" key="1">
    <source>
        <dbReference type="EMBL" id="GHO41916.1"/>
    </source>
</evidence>
<evidence type="ECO:0000313" key="2">
    <source>
        <dbReference type="Proteomes" id="UP000612362"/>
    </source>
</evidence>
<dbReference type="CDD" id="cd00657">
    <property type="entry name" value="Ferritin_like"/>
    <property type="match status" value="1"/>
</dbReference>
<organism evidence="1 2">
    <name type="scientific">Ktedonospora formicarum</name>
    <dbReference type="NCBI Taxonomy" id="2778364"/>
    <lineage>
        <taxon>Bacteria</taxon>
        <taxon>Bacillati</taxon>
        <taxon>Chloroflexota</taxon>
        <taxon>Ktedonobacteria</taxon>
        <taxon>Ktedonobacterales</taxon>
        <taxon>Ktedonobacteraceae</taxon>
        <taxon>Ktedonospora</taxon>
    </lineage>
</organism>
<comment type="caution">
    <text evidence="1">The sequence shown here is derived from an EMBL/GenBank/DDBJ whole genome shotgun (WGS) entry which is preliminary data.</text>
</comment>
<dbReference type="InterPro" id="IPR009078">
    <property type="entry name" value="Ferritin-like_SF"/>
</dbReference>
<sequence length="255" mass="29432">MSKYPKQKSVFHAEEWLHYFEENALQRPLILWDHGIVVETQQRRPLLRSLQRFQVGEQGDGRHLLEAVARTQNPEYQAAMALFIKEEQEHSRMLAKIIKGMGGNLLTSHWSDTCFVLLRRLLGLRMELLILLIAEVIAQVYYKALFDGTTDIVLRSVFGQILHDEDGHVAFHCAYLHQTFSKLSPLVRWLISNSWNLLFRLVCGIVIWDHHTALRAVGMTPSICWHECMQAYATARQSCFRPTLKGHSVELANQA</sequence>
<dbReference type="RefSeq" id="WP_220191523.1">
    <property type="nucleotide sequence ID" value="NZ_BNJF01000001.1"/>
</dbReference>
<dbReference type="SUPFAM" id="SSF47240">
    <property type="entry name" value="Ferritin-like"/>
    <property type="match status" value="1"/>
</dbReference>
<name>A0A8J3HRD5_9CHLR</name>
<reference evidence="1" key="1">
    <citation type="submission" date="2020-10" db="EMBL/GenBank/DDBJ databases">
        <title>Taxonomic study of unclassified bacteria belonging to the class Ktedonobacteria.</title>
        <authorList>
            <person name="Yabe S."/>
            <person name="Wang C.M."/>
            <person name="Zheng Y."/>
            <person name="Sakai Y."/>
            <person name="Cavaletti L."/>
            <person name="Monciardini P."/>
            <person name="Donadio S."/>
        </authorList>
    </citation>
    <scope>NUCLEOTIDE SEQUENCE</scope>
    <source>
        <strain evidence="1">SOSP1-1</strain>
    </source>
</reference>
<dbReference type="AlphaFoldDB" id="A0A8J3HRD5"/>
<dbReference type="Proteomes" id="UP000612362">
    <property type="component" value="Unassembled WGS sequence"/>
</dbReference>
<gene>
    <name evidence="1" type="ORF">KSX_00790</name>
</gene>
<protein>
    <submittedName>
        <fullName evidence="1">Membrane protein</fullName>
    </submittedName>
</protein>
<dbReference type="EMBL" id="BNJF01000001">
    <property type="protein sequence ID" value="GHO41916.1"/>
    <property type="molecule type" value="Genomic_DNA"/>
</dbReference>